<dbReference type="InterPro" id="IPR017508">
    <property type="entry name" value="HipA_N1"/>
</dbReference>
<keyword evidence="3" id="KW-0418">Kinase</keyword>
<keyword evidence="2" id="KW-0808">Transferase</keyword>
<evidence type="ECO:0000256" key="2">
    <source>
        <dbReference type="ARBA" id="ARBA00022679"/>
    </source>
</evidence>
<dbReference type="CDD" id="cd17793">
    <property type="entry name" value="HipA"/>
    <property type="match status" value="1"/>
</dbReference>
<dbReference type="GO" id="GO:0016301">
    <property type="term" value="F:kinase activity"/>
    <property type="evidence" value="ECO:0007669"/>
    <property type="project" value="UniProtKB-KW"/>
</dbReference>
<dbReference type="NCBIfam" id="TIGR03071">
    <property type="entry name" value="couple_hipA"/>
    <property type="match status" value="1"/>
</dbReference>
<accession>A0ABD4XXN7</accession>
<reference evidence="7" key="1">
    <citation type="submission" date="2022-09" db="EMBL/GenBank/DDBJ databases">
        <title>Intensive care unit water sources are persistently colonized with multi-drug resistant bacteria and are the site of extensive horizontal gene transfer of antibiotic resistance genes.</title>
        <authorList>
            <person name="Diorio-Toth L."/>
        </authorList>
    </citation>
    <scope>NUCLEOTIDE SEQUENCE</scope>
    <source>
        <strain evidence="7">GD03864</strain>
    </source>
</reference>
<dbReference type="RefSeq" id="WP_279648994.1">
    <property type="nucleotide sequence ID" value="NZ_JAOCDG010000003.1"/>
</dbReference>
<evidence type="ECO:0000256" key="1">
    <source>
        <dbReference type="ARBA" id="ARBA00010164"/>
    </source>
</evidence>
<feature type="domain" description="HipA-like C-terminal" evidence="5">
    <location>
        <begin position="191"/>
        <end position="418"/>
    </location>
</feature>
<evidence type="ECO:0000313" key="8">
    <source>
        <dbReference type="Proteomes" id="UP001161139"/>
    </source>
</evidence>
<dbReference type="Pfam" id="PF13657">
    <property type="entry name" value="Couple_hipA"/>
    <property type="match status" value="1"/>
</dbReference>
<evidence type="ECO:0000313" key="7">
    <source>
        <dbReference type="EMBL" id="MDH0687032.1"/>
    </source>
</evidence>
<dbReference type="Gene3D" id="1.10.1070.20">
    <property type="match status" value="1"/>
</dbReference>
<dbReference type="InterPro" id="IPR052028">
    <property type="entry name" value="HipA_Ser/Thr_kinase"/>
</dbReference>
<gene>
    <name evidence="7" type="ORF">N5D09_02885</name>
</gene>
<evidence type="ECO:0000256" key="3">
    <source>
        <dbReference type="ARBA" id="ARBA00022777"/>
    </source>
</evidence>
<proteinExistence type="inferred from homology"/>
<name>A0ABD4XXN7_STUST</name>
<dbReference type="Proteomes" id="UP001161139">
    <property type="component" value="Unassembled WGS sequence"/>
</dbReference>
<evidence type="ECO:0000256" key="4">
    <source>
        <dbReference type="SAM" id="MobiDB-lite"/>
    </source>
</evidence>
<comment type="caution">
    <text evidence="7">The sequence shown here is derived from an EMBL/GenBank/DDBJ whole genome shotgun (WGS) entry which is preliminary data.</text>
</comment>
<dbReference type="InterPro" id="IPR012893">
    <property type="entry name" value="HipA-like_C"/>
</dbReference>
<protein>
    <submittedName>
        <fullName evidence="7">Type II toxin-antitoxin system HipA family toxin</fullName>
    </submittedName>
</protein>
<feature type="domain" description="HipA N-terminal subdomain 1" evidence="6">
    <location>
        <begin position="50"/>
        <end position="146"/>
    </location>
</feature>
<dbReference type="EMBL" id="JAOCDG010000003">
    <property type="protein sequence ID" value="MDH0687032.1"/>
    <property type="molecule type" value="Genomic_DNA"/>
</dbReference>
<organism evidence="7 8">
    <name type="scientific">Stutzerimonas stutzeri</name>
    <name type="common">Pseudomonas stutzeri</name>
    <dbReference type="NCBI Taxonomy" id="316"/>
    <lineage>
        <taxon>Bacteria</taxon>
        <taxon>Pseudomonadati</taxon>
        <taxon>Pseudomonadota</taxon>
        <taxon>Gammaproteobacteria</taxon>
        <taxon>Pseudomonadales</taxon>
        <taxon>Pseudomonadaceae</taxon>
        <taxon>Stutzerimonas</taxon>
    </lineage>
</organism>
<feature type="region of interest" description="Disordered" evidence="4">
    <location>
        <begin position="1"/>
        <end position="27"/>
    </location>
</feature>
<evidence type="ECO:0000259" key="6">
    <source>
        <dbReference type="Pfam" id="PF13657"/>
    </source>
</evidence>
<sequence>MDRTEDSSTNCRRPPPAPIASAANSSSPGLSHLLFMDQIERSGIIMAEHLQVWRGAHRVGELLLTSDKRTMAFTYADPVPGLAISNSLPLATKSFDHWDLRAHNWFANLLPEEGARQALATRLGLPDTDFDLLATLAGDCPGAVRLIPDGIAPEEPAGRRLIDLEALGLWASGKERYALYGAGNLGDTRLTLPGNQDKIPALAQNGKLYLPTGSQASSHLLKFAPWSSLIINELYLTHLARAAGVPAAWTQVGRTDQGLYLLVRRYDRQYDEAGNLQRLHQEDLCQALGLSSAQKREANSGPSLAACAALLRGITHHPDQQVEQLLQWQMFNVLTGNCDGHAKNLSVIQDAGGNWALAPAYDLMCTLPFTHDRHLAFAVGGNHEPEKITPADWEALATDMGVSPSRALRMLAGLAQQLRELANSDELRESMEKAWMAEGEWDKVKLVRQLVCQQCDRALENLAEVGVNPGFDPAELDQQMGSNAVTLG</sequence>
<dbReference type="AlphaFoldDB" id="A0ABD4XXN7"/>
<dbReference type="Pfam" id="PF07804">
    <property type="entry name" value="HipA_C"/>
    <property type="match status" value="1"/>
</dbReference>
<dbReference type="PANTHER" id="PTHR37419:SF1">
    <property type="entry name" value="SERINE_THREONINE-PROTEIN KINASE TOXIN HIPA"/>
    <property type="match status" value="1"/>
</dbReference>
<evidence type="ECO:0000259" key="5">
    <source>
        <dbReference type="Pfam" id="PF07804"/>
    </source>
</evidence>
<dbReference type="PANTHER" id="PTHR37419">
    <property type="entry name" value="SERINE/THREONINE-PROTEIN KINASE TOXIN HIPA"/>
    <property type="match status" value="1"/>
</dbReference>
<comment type="similarity">
    <text evidence="1">Belongs to the HipA Ser/Thr kinase family.</text>
</comment>